<sequence length="99" mass="11710">MQWRTSRAVCTNFRTPMHTVFVGPHVNICRVLWPVSTSAWIWCYLAYGQTLDRLQENAHFRHTINEVLRSRVHSVVDETDRASIDNGSFHTRFPRQLQR</sequence>
<dbReference type="EMBL" id="GEEE01006786">
    <property type="protein sequence ID" value="JAP56439.1"/>
    <property type="molecule type" value="Transcribed_RNA"/>
</dbReference>
<proteinExistence type="predicted"/>
<name>A0A0X3PXU8_SCHSO</name>
<organism evidence="1">
    <name type="scientific">Schistocephalus solidus</name>
    <name type="common">Tapeworm</name>
    <dbReference type="NCBI Taxonomy" id="70667"/>
    <lineage>
        <taxon>Eukaryota</taxon>
        <taxon>Metazoa</taxon>
        <taxon>Spiralia</taxon>
        <taxon>Lophotrochozoa</taxon>
        <taxon>Platyhelminthes</taxon>
        <taxon>Cestoda</taxon>
        <taxon>Eucestoda</taxon>
        <taxon>Diphyllobothriidea</taxon>
        <taxon>Diphyllobothriidae</taxon>
        <taxon>Schistocephalus</taxon>
    </lineage>
</organism>
<accession>A0A0X3PXU8</accession>
<dbReference type="AlphaFoldDB" id="A0A0X3PXU8"/>
<protein>
    <submittedName>
        <fullName evidence="1">Uncharacterized protein</fullName>
    </submittedName>
</protein>
<reference evidence="1" key="1">
    <citation type="submission" date="2016-01" db="EMBL/GenBank/DDBJ databases">
        <title>Reference transcriptome for the parasite Schistocephalus solidus: insights into the molecular evolution of parasitism.</title>
        <authorList>
            <person name="Hebert F.O."/>
            <person name="Grambauer S."/>
            <person name="Barber I."/>
            <person name="Landry C.R."/>
            <person name="Aubin-Horth N."/>
        </authorList>
    </citation>
    <scope>NUCLEOTIDE SEQUENCE</scope>
</reference>
<dbReference type="EMBL" id="GEEE01009016">
    <property type="protein sequence ID" value="JAP54209.1"/>
    <property type="molecule type" value="Transcribed_RNA"/>
</dbReference>
<evidence type="ECO:0000313" key="1">
    <source>
        <dbReference type="EMBL" id="JAP56439.1"/>
    </source>
</evidence>
<gene>
    <name evidence="1" type="ORF">TR160168</name>
</gene>